<keyword evidence="2" id="KW-1185">Reference proteome</keyword>
<name>A0AAN9M989_CANGL</name>
<dbReference type="EMBL" id="JAYMYQ010000002">
    <property type="protein sequence ID" value="KAK7350625.1"/>
    <property type="molecule type" value="Genomic_DNA"/>
</dbReference>
<organism evidence="1 2">
    <name type="scientific">Canavalia gladiata</name>
    <name type="common">Sword bean</name>
    <name type="synonym">Dolichos gladiatus</name>
    <dbReference type="NCBI Taxonomy" id="3824"/>
    <lineage>
        <taxon>Eukaryota</taxon>
        <taxon>Viridiplantae</taxon>
        <taxon>Streptophyta</taxon>
        <taxon>Embryophyta</taxon>
        <taxon>Tracheophyta</taxon>
        <taxon>Spermatophyta</taxon>
        <taxon>Magnoliopsida</taxon>
        <taxon>eudicotyledons</taxon>
        <taxon>Gunneridae</taxon>
        <taxon>Pentapetalae</taxon>
        <taxon>rosids</taxon>
        <taxon>fabids</taxon>
        <taxon>Fabales</taxon>
        <taxon>Fabaceae</taxon>
        <taxon>Papilionoideae</taxon>
        <taxon>50 kb inversion clade</taxon>
        <taxon>NPAAA clade</taxon>
        <taxon>indigoferoid/millettioid clade</taxon>
        <taxon>Phaseoleae</taxon>
        <taxon>Canavalia</taxon>
    </lineage>
</organism>
<dbReference type="Proteomes" id="UP001367508">
    <property type="component" value="Unassembled WGS sequence"/>
</dbReference>
<gene>
    <name evidence="1" type="ORF">VNO77_09447</name>
</gene>
<protein>
    <submittedName>
        <fullName evidence="1">Uncharacterized protein</fullName>
    </submittedName>
</protein>
<dbReference type="AlphaFoldDB" id="A0AAN9M989"/>
<evidence type="ECO:0000313" key="1">
    <source>
        <dbReference type="EMBL" id="KAK7350625.1"/>
    </source>
</evidence>
<sequence length="78" mass="9164">MYVHYTIKLQYLHVGTMASSLLKGTASSLHNFVLDLIFDVYVRYPWRVECRASSYLEQFHVWSFIRLALLIYTIFGLG</sequence>
<reference evidence="1 2" key="1">
    <citation type="submission" date="2024-01" db="EMBL/GenBank/DDBJ databases">
        <title>The genomes of 5 underutilized Papilionoideae crops provide insights into root nodulation and disease resistanc.</title>
        <authorList>
            <person name="Jiang F."/>
        </authorList>
    </citation>
    <scope>NUCLEOTIDE SEQUENCE [LARGE SCALE GENOMIC DNA]</scope>
    <source>
        <strain evidence="1">LVBAO_FW01</strain>
        <tissue evidence="1">Leaves</tissue>
    </source>
</reference>
<comment type="caution">
    <text evidence="1">The sequence shown here is derived from an EMBL/GenBank/DDBJ whole genome shotgun (WGS) entry which is preliminary data.</text>
</comment>
<evidence type="ECO:0000313" key="2">
    <source>
        <dbReference type="Proteomes" id="UP001367508"/>
    </source>
</evidence>
<proteinExistence type="predicted"/>
<accession>A0AAN9M989</accession>